<dbReference type="RefSeq" id="XP_003958713.1">
    <property type="nucleotide sequence ID" value="XM_003958664.1"/>
</dbReference>
<keyword evidence="5" id="KW-1185">Reference proteome</keyword>
<dbReference type="EMBL" id="HE650828">
    <property type="protein sequence ID" value="CCF59578.1"/>
    <property type="molecule type" value="Genomic_DNA"/>
</dbReference>
<keyword evidence="2" id="KW-0689">Ribosomal protein</keyword>
<dbReference type="PANTHER" id="PTHR11560">
    <property type="entry name" value="39S RIBOSOMAL PROTEIN L10, MITOCHONDRIAL"/>
    <property type="match status" value="1"/>
</dbReference>
<comment type="similarity">
    <text evidence="1">Belongs to the universal ribosomal protein uL10 family.</text>
</comment>
<dbReference type="SUPFAM" id="SSF160369">
    <property type="entry name" value="Ribosomal protein L10-like"/>
    <property type="match status" value="1"/>
</dbReference>
<dbReference type="STRING" id="1071382.H2AZ22"/>
<dbReference type="Pfam" id="PF00466">
    <property type="entry name" value="Ribosomal_L10"/>
    <property type="match status" value="1"/>
</dbReference>
<dbReference type="InterPro" id="IPR001790">
    <property type="entry name" value="Ribosomal_uL10"/>
</dbReference>
<dbReference type="InParanoid" id="H2AZ22"/>
<dbReference type="GO" id="GO:0005762">
    <property type="term" value="C:mitochondrial large ribosomal subunit"/>
    <property type="evidence" value="ECO:0007669"/>
    <property type="project" value="EnsemblFungi"/>
</dbReference>
<evidence type="ECO:0000256" key="3">
    <source>
        <dbReference type="ARBA" id="ARBA00023274"/>
    </source>
</evidence>
<sequence>MVRNGGGGLLGARRYATADVSRRVLRFPPAVTAKPGKLKRHGRNTVKPVDSRKTFLVDLYKYLMESQKMVILLHYNNLTKVEDHSFRYRVGSINQGKFYQIRNNLFQVYLKNSRRQDPCAPLTLKDKSLLQWNHPLLPLLCGPTAIVTFKETDPTAIAKLVKLLATMGDKLLMIGGQIDGEVMTNAQLLQFSKLPSMPQMQAQLVNHLQLLAGGHLTQTLEANYRNLYLTLKSHSDNISKE</sequence>
<evidence type="ECO:0000313" key="5">
    <source>
        <dbReference type="Proteomes" id="UP000005220"/>
    </source>
</evidence>
<evidence type="ECO:0000313" key="4">
    <source>
        <dbReference type="EMBL" id="CCF59578.1"/>
    </source>
</evidence>
<reference evidence="4 5" key="1">
    <citation type="journal article" date="2011" name="Proc. Natl. Acad. Sci. U.S.A.">
        <title>Evolutionary erosion of yeast sex chromosomes by mating-type switching accidents.</title>
        <authorList>
            <person name="Gordon J.L."/>
            <person name="Armisen D."/>
            <person name="Proux-Wera E."/>
            <person name="Oheigeartaigh S.S."/>
            <person name="Byrne K.P."/>
            <person name="Wolfe K.H."/>
        </authorList>
    </citation>
    <scope>NUCLEOTIDE SEQUENCE [LARGE SCALE GENOMIC DNA]</scope>
    <source>
        <strain evidence="5">ATCC 22294 / BCRC 22015 / CBS 2517 / CECT 1963 / NBRC 1671 / NRRL Y-8276</strain>
    </source>
</reference>
<dbReference type="GO" id="GO:0003735">
    <property type="term" value="F:structural constituent of ribosome"/>
    <property type="evidence" value="ECO:0007669"/>
    <property type="project" value="EnsemblFungi"/>
</dbReference>
<keyword evidence="3" id="KW-0687">Ribonucleoprotein</keyword>
<dbReference type="HOGENOM" id="CLU_078018_1_0_1"/>
<evidence type="ECO:0000256" key="1">
    <source>
        <dbReference type="ARBA" id="ARBA00008889"/>
    </source>
</evidence>
<dbReference type="CDD" id="cd05797">
    <property type="entry name" value="Ribosomal_L10"/>
    <property type="match status" value="1"/>
</dbReference>
<evidence type="ECO:0008006" key="6">
    <source>
        <dbReference type="Google" id="ProtNLM"/>
    </source>
</evidence>
<dbReference type="GeneID" id="13887575"/>
<dbReference type="eggNOG" id="ENOG502QRUI">
    <property type="taxonomic scope" value="Eukaryota"/>
</dbReference>
<dbReference type="Gene3D" id="3.30.70.1730">
    <property type="match status" value="1"/>
</dbReference>
<evidence type="ECO:0000256" key="2">
    <source>
        <dbReference type="ARBA" id="ARBA00022980"/>
    </source>
</evidence>
<dbReference type="KEGG" id="kaf:KAFR_0H01680"/>
<gene>
    <name evidence="4" type="primary">KAFR0H01680</name>
    <name evidence="4" type="ORF">KAFR_0H01680</name>
</gene>
<dbReference type="FunCoup" id="H2AZ22">
    <property type="interactions" value="179"/>
</dbReference>
<dbReference type="Proteomes" id="UP000005220">
    <property type="component" value="Chromosome 8"/>
</dbReference>
<organism evidence="4 5">
    <name type="scientific">Kazachstania africana (strain ATCC 22294 / BCRC 22015 / CBS 2517 / CECT 1963 / NBRC 1671 / NRRL Y-8276)</name>
    <name type="common">Yeast</name>
    <name type="synonym">Kluyveromyces africanus</name>
    <dbReference type="NCBI Taxonomy" id="1071382"/>
    <lineage>
        <taxon>Eukaryota</taxon>
        <taxon>Fungi</taxon>
        <taxon>Dikarya</taxon>
        <taxon>Ascomycota</taxon>
        <taxon>Saccharomycotina</taxon>
        <taxon>Saccharomycetes</taxon>
        <taxon>Saccharomycetales</taxon>
        <taxon>Saccharomycetaceae</taxon>
        <taxon>Kazachstania</taxon>
    </lineage>
</organism>
<name>H2AZ22_KAZAF</name>
<dbReference type="InterPro" id="IPR043141">
    <property type="entry name" value="Ribosomal_uL10-like_sf"/>
</dbReference>
<dbReference type="AlphaFoldDB" id="H2AZ22"/>
<dbReference type="OrthoDB" id="360689at2759"/>
<dbReference type="InterPro" id="IPR047865">
    <property type="entry name" value="Ribosomal_uL10_bac_type"/>
</dbReference>
<accession>H2AZ22</accession>
<protein>
    <recommendedName>
        <fullName evidence="6">Ribosomal protein L10</fullName>
    </recommendedName>
</protein>
<proteinExistence type="inferred from homology"/>